<keyword evidence="2" id="KW-0472">Membrane</keyword>
<evidence type="ECO:0000256" key="1">
    <source>
        <dbReference type="SAM" id="MobiDB-lite"/>
    </source>
</evidence>
<proteinExistence type="predicted"/>
<evidence type="ECO:0000313" key="4">
    <source>
        <dbReference type="Proteomes" id="UP001553843"/>
    </source>
</evidence>
<dbReference type="EMBL" id="JBEYRS010000001">
    <property type="protein sequence ID" value="MEW2360538.1"/>
    <property type="molecule type" value="Genomic_DNA"/>
</dbReference>
<organism evidence="3 4">
    <name type="scientific">Streptomyces huasconensis</name>
    <dbReference type="NCBI Taxonomy" id="1854574"/>
    <lineage>
        <taxon>Bacteria</taxon>
        <taxon>Bacillati</taxon>
        <taxon>Actinomycetota</taxon>
        <taxon>Actinomycetes</taxon>
        <taxon>Kitasatosporales</taxon>
        <taxon>Streptomycetaceae</taxon>
        <taxon>Streptomyces</taxon>
    </lineage>
</organism>
<sequence length="159" mass="17055">MSGARTTEVQAPAWPAPRSLARRGARDVLQGYALWLLYRWLVHGKEEVSPGLRQSLLLLVVVALWVSVAGFLRGRADRTARRTALVAAGVAAGAFLTVVVARPASTGLVALPTPAASALLLTVAGGLGLWVRHTESRRRAERPRGPRANGRVRRSVSRP</sequence>
<evidence type="ECO:0000313" key="3">
    <source>
        <dbReference type="EMBL" id="MEW2360538.1"/>
    </source>
</evidence>
<dbReference type="Proteomes" id="UP001553843">
    <property type="component" value="Unassembled WGS sequence"/>
</dbReference>
<feature type="compositionally biased region" description="Basic residues" evidence="1">
    <location>
        <begin position="150"/>
        <end position="159"/>
    </location>
</feature>
<gene>
    <name evidence="3" type="ORF">AB0887_00995</name>
</gene>
<comment type="caution">
    <text evidence="3">The sequence shown here is derived from an EMBL/GenBank/DDBJ whole genome shotgun (WGS) entry which is preliminary data.</text>
</comment>
<feature type="transmembrane region" description="Helical" evidence="2">
    <location>
        <begin position="110"/>
        <end position="131"/>
    </location>
</feature>
<evidence type="ECO:0000256" key="2">
    <source>
        <dbReference type="SAM" id="Phobius"/>
    </source>
</evidence>
<feature type="transmembrane region" description="Helical" evidence="2">
    <location>
        <begin position="84"/>
        <end position="104"/>
    </location>
</feature>
<name>A0ABV3LM71_9ACTN</name>
<keyword evidence="4" id="KW-1185">Reference proteome</keyword>
<dbReference type="RefSeq" id="WP_359776986.1">
    <property type="nucleotide sequence ID" value="NZ_JBEYRR010000003.1"/>
</dbReference>
<feature type="region of interest" description="Disordered" evidence="1">
    <location>
        <begin position="138"/>
        <end position="159"/>
    </location>
</feature>
<accession>A0ABV3LM71</accession>
<keyword evidence="2" id="KW-0812">Transmembrane</keyword>
<keyword evidence="2" id="KW-1133">Transmembrane helix</keyword>
<protein>
    <recommendedName>
        <fullName evidence="5">Integral membrane protein</fullName>
    </recommendedName>
</protein>
<reference evidence="3 4" key="1">
    <citation type="submission" date="2024-06" db="EMBL/GenBank/DDBJ databases">
        <title>The Natural Products Discovery Center: Release of the First 8490 Sequenced Strains for Exploring Actinobacteria Biosynthetic Diversity.</title>
        <authorList>
            <person name="Kalkreuter E."/>
            <person name="Kautsar S.A."/>
            <person name="Yang D."/>
            <person name="Bader C.D."/>
            <person name="Teijaro C.N."/>
            <person name="Fluegel L."/>
            <person name="Davis C.M."/>
            <person name="Simpson J.R."/>
            <person name="Lauterbach L."/>
            <person name="Steele A.D."/>
            <person name="Gui C."/>
            <person name="Meng S."/>
            <person name="Li G."/>
            <person name="Viehrig K."/>
            <person name="Ye F."/>
            <person name="Su P."/>
            <person name="Kiefer A.F."/>
            <person name="Nichols A."/>
            <person name="Cepeda A.J."/>
            <person name="Yan W."/>
            <person name="Fan B."/>
            <person name="Jiang Y."/>
            <person name="Adhikari A."/>
            <person name="Zheng C.-J."/>
            <person name="Schuster L."/>
            <person name="Cowan T.M."/>
            <person name="Smanski M.J."/>
            <person name="Chevrette M.G."/>
            <person name="De Carvalho L.P.S."/>
            <person name="Shen B."/>
        </authorList>
    </citation>
    <scope>NUCLEOTIDE SEQUENCE [LARGE SCALE GENOMIC DNA]</scope>
    <source>
        <strain evidence="3 4">NPDC047833</strain>
    </source>
</reference>
<feature type="transmembrane region" description="Helical" evidence="2">
    <location>
        <begin position="55"/>
        <end position="72"/>
    </location>
</feature>
<evidence type="ECO:0008006" key="5">
    <source>
        <dbReference type="Google" id="ProtNLM"/>
    </source>
</evidence>